<dbReference type="GO" id="GO:0004143">
    <property type="term" value="F:ATP-dependent diacylglycerol kinase activity"/>
    <property type="evidence" value="ECO:0007669"/>
    <property type="project" value="InterPro"/>
</dbReference>
<proteinExistence type="predicted"/>
<evidence type="ECO:0000256" key="1">
    <source>
        <dbReference type="ARBA" id="ARBA00022679"/>
    </source>
</evidence>
<evidence type="ECO:0000313" key="7">
    <source>
        <dbReference type="Proteomes" id="UP000683925"/>
    </source>
</evidence>
<dbReference type="PROSITE" id="PS50146">
    <property type="entry name" value="DAGK"/>
    <property type="match status" value="1"/>
</dbReference>
<dbReference type="OMA" id="PWGKPNK"/>
<dbReference type="AlphaFoldDB" id="A0A8S1X5D8"/>
<feature type="domain" description="DAGKc" evidence="5">
    <location>
        <begin position="1"/>
        <end position="153"/>
    </location>
</feature>
<dbReference type="PANTHER" id="PTHR11255">
    <property type="entry name" value="DIACYLGLYCEROL KINASE"/>
    <property type="match status" value="1"/>
</dbReference>
<dbReference type="SMART" id="SM00045">
    <property type="entry name" value="DAGKa"/>
    <property type="match status" value="1"/>
</dbReference>
<protein>
    <recommendedName>
        <fullName evidence="5">DAGKc domain-containing protein</fullName>
    </recommendedName>
</protein>
<dbReference type="PANTHER" id="PTHR11255:SF121">
    <property type="entry name" value="DIACYLGLYCEROL KINASE (ATP)"/>
    <property type="match status" value="1"/>
</dbReference>
<keyword evidence="1" id="KW-0808">Transferase</keyword>
<dbReference type="GO" id="GO:0007200">
    <property type="term" value="P:phospholipase C-activating G protein-coupled receptor signaling pathway"/>
    <property type="evidence" value="ECO:0007669"/>
    <property type="project" value="InterPro"/>
</dbReference>
<dbReference type="Pfam" id="PF00781">
    <property type="entry name" value="DAGK_cat"/>
    <property type="match status" value="1"/>
</dbReference>
<dbReference type="EMBL" id="CAJJDP010000111">
    <property type="protein sequence ID" value="CAD8196357.1"/>
    <property type="molecule type" value="Genomic_DNA"/>
</dbReference>
<keyword evidence="3" id="KW-0418">Kinase</keyword>
<comment type="caution">
    <text evidence="6">The sequence shown here is derived from an EMBL/GenBank/DDBJ whole genome shotgun (WGS) entry which is preliminary data.</text>
</comment>
<dbReference type="InterPro" id="IPR001206">
    <property type="entry name" value="Diacylglycerol_kinase_cat_dom"/>
</dbReference>
<evidence type="ECO:0000256" key="3">
    <source>
        <dbReference type="ARBA" id="ARBA00022777"/>
    </source>
</evidence>
<accession>A0A8S1X5D8</accession>
<evidence type="ECO:0000313" key="6">
    <source>
        <dbReference type="EMBL" id="CAD8196357.1"/>
    </source>
</evidence>
<dbReference type="GO" id="GO:0005524">
    <property type="term" value="F:ATP binding"/>
    <property type="evidence" value="ECO:0007669"/>
    <property type="project" value="UniProtKB-KW"/>
</dbReference>
<evidence type="ECO:0000256" key="4">
    <source>
        <dbReference type="ARBA" id="ARBA00022840"/>
    </source>
</evidence>
<reference evidence="6" key="1">
    <citation type="submission" date="2021-01" db="EMBL/GenBank/DDBJ databases">
        <authorList>
            <consortium name="Genoscope - CEA"/>
            <person name="William W."/>
        </authorList>
    </citation>
    <scope>NUCLEOTIDE SEQUENCE</scope>
</reference>
<dbReference type="Pfam" id="PF00609">
    <property type="entry name" value="DAGK_acc"/>
    <property type="match status" value="1"/>
</dbReference>
<keyword evidence="7" id="KW-1185">Reference proteome</keyword>
<keyword evidence="4" id="KW-0067">ATP-binding</keyword>
<dbReference type="GO" id="GO:0016020">
    <property type="term" value="C:membrane"/>
    <property type="evidence" value="ECO:0007669"/>
    <property type="project" value="TreeGrafter"/>
</dbReference>
<sequence length="389" mass="44430">MEWVYYLFYNSGSGGNRGQQFLQLDQKELSFNIRDRVCRVRFYNICNSESRETGLQLIMKQKTDDIYVVMAGGDGSIMWIVELLLQHQVNIHRCIIIPFPFGTGNDFANTLGWGTSVPNDVIGFGNEVLRGFVEQWVEGVESFFDVWDVDIRLKEDGFISEIKRNENGANEMKLQLKDQRYYKQMINYFSIGVDARIGFGFDKYRTSNQCCNKCVYCWEGFKKMFLKTPKVNQSIENIHHVNDDNLETGLISKQNNQIVVPGNPVNLLCLNINSYAGGLKNIWLNAQQNQVKSYSNIPSVSDGLLEILSFNSILGLGSERLIPGQATRLSQSGGPLKLNFKQNEQLRTYFQIDGQYFSITNPYLVLIRSCQSLPQGKIRVLINQKGILK</sequence>
<evidence type="ECO:0000256" key="2">
    <source>
        <dbReference type="ARBA" id="ARBA00022741"/>
    </source>
</evidence>
<evidence type="ECO:0000259" key="5">
    <source>
        <dbReference type="PROSITE" id="PS50146"/>
    </source>
</evidence>
<organism evidence="6 7">
    <name type="scientific">Paramecium octaurelia</name>
    <dbReference type="NCBI Taxonomy" id="43137"/>
    <lineage>
        <taxon>Eukaryota</taxon>
        <taxon>Sar</taxon>
        <taxon>Alveolata</taxon>
        <taxon>Ciliophora</taxon>
        <taxon>Intramacronucleata</taxon>
        <taxon>Oligohymenophorea</taxon>
        <taxon>Peniculida</taxon>
        <taxon>Parameciidae</taxon>
        <taxon>Paramecium</taxon>
    </lineage>
</organism>
<dbReference type="OrthoDB" id="242257at2759"/>
<keyword evidence="2" id="KW-0547">Nucleotide-binding</keyword>
<dbReference type="InterPro" id="IPR037607">
    <property type="entry name" value="DGK"/>
</dbReference>
<dbReference type="InterPro" id="IPR000756">
    <property type="entry name" value="Diacylglycerol_kin_accessory"/>
</dbReference>
<gene>
    <name evidence="6" type="ORF">POCTA_138.1.T1110137</name>
</gene>
<dbReference type="FunFam" id="3.40.50.10330:FF:000069">
    <property type="entry name" value="Diacylglycerol kinase"/>
    <property type="match status" value="1"/>
</dbReference>
<dbReference type="Proteomes" id="UP000683925">
    <property type="component" value="Unassembled WGS sequence"/>
</dbReference>
<name>A0A8S1X5D8_PAROT</name>